<evidence type="ECO:0000256" key="11">
    <source>
        <dbReference type="SAM" id="Phobius"/>
    </source>
</evidence>
<sequence>MRRTLKITVAVIMVGLFHITLAAQEADPYVQVEIGSLATMPPPPGQRLQAGLAGAFSGIHNNVLIVAGGANFPEGKPWEGGEKVWWDDIYVLEKAPEGDYNWVLGTGKLPVALAYGVSIPTEDGIVCIGGDDGFRKKREVFLLSWDIEKRKVVHTAFPDLPIGLAYMAGGLIGQTIYIAGGHDGNGASKVFLSLDLNQRGTVNFKWRQLEPWPGPERILPMASTQSDGANDAFFLFGGRNVQPSRQTQVLGDAYKWIPTFERWEIVADIKLKNKPINMMAGQMVPSGAHHILAIGHADGKSFLEQEALAFQLADTSISGRIRQTLLSKRDSIQIHHPGFKRELLVFNTITEQWSELGLAEVKLPVTTQAFYWNDQIIIPSGEISPGIRTPEVYQLMLKDEGKFFGYANYVVITVYLVGMVLIGFYFLKNQKSTGDYFKGNGRIPWWAAGISIFGTLLSAITFMAIPARTFATDWSYFMLNMSIIIAAPIIANLFIPFYARLNITSAYEYLEMRFNLATRLMGSISFILFQLGRIAIVLFLPSIAISILTGINVYTCILVLGLLSIVYSTAGGIEAVIWTDVIQVVVLLGGALLSLFFVIGNLSGGFNELMTIAIENDKFNLFNLKWDLHSPTFWTILLGGIASNIISQGTDQSIVQRYLTATNAADSKKTLYTNAVLTFPATILFFLLGTALFVFYKSFPDQANPLLPSNDGIFPFYIVSQLPAGVAGLLIAALLSAAMSSLSSSLNSGSAAFTTDFYKRFRTTTNDKDLLFMAKIATVVIGLLGTAIAMWMATATVTSLWDEFQRYLGLFVGGLGGVFLLGLLFKMANGKGAVTGLLSSGMIQFWLSYSTKIHLMLYTLTGLLSCVIIGYLASFLFNQDRNPKGLTVYDQ</sequence>
<keyword evidence="3" id="KW-0813">Transport</keyword>
<feature type="transmembrane region" description="Helical" evidence="11">
    <location>
        <begin position="581"/>
        <end position="600"/>
    </location>
</feature>
<dbReference type="Proteomes" id="UP001172083">
    <property type="component" value="Unassembled WGS sequence"/>
</dbReference>
<dbReference type="CDD" id="cd11495">
    <property type="entry name" value="SLC5sbd_NIS-like_u3"/>
    <property type="match status" value="1"/>
</dbReference>
<protein>
    <submittedName>
        <fullName evidence="13">Sodium/solute symporter</fullName>
    </submittedName>
</protein>
<evidence type="ECO:0000256" key="2">
    <source>
        <dbReference type="ARBA" id="ARBA00006434"/>
    </source>
</evidence>
<evidence type="ECO:0000256" key="5">
    <source>
        <dbReference type="ARBA" id="ARBA00022692"/>
    </source>
</evidence>
<evidence type="ECO:0000256" key="6">
    <source>
        <dbReference type="ARBA" id="ARBA00022989"/>
    </source>
</evidence>
<dbReference type="Pfam" id="PF00474">
    <property type="entry name" value="SSF"/>
    <property type="match status" value="1"/>
</dbReference>
<comment type="similarity">
    <text evidence="2">Belongs to the sodium:solute symporter (SSF) (TC 2.A.21) family.</text>
</comment>
<dbReference type="SUPFAM" id="SSF117281">
    <property type="entry name" value="Kelch motif"/>
    <property type="match status" value="1"/>
</dbReference>
<comment type="caution">
    <text evidence="13">The sequence shown here is derived from an EMBL/GenBank/DDBJ whole genome shotgun (WGS) entry which is preliminary data.</text>
</comment>
<dbReference type="InterPro" id="IPR051163">
    <property type="entry name" value="Sodium:Solute_Symporter_SSF"/>
</dbReference>
<feature type="transmembrane region" description="Helical" evidence="11">
    <location>
        <begin position="520"/>
        <end position="545"/>
    </location>
</feature>
<keyword evidence="6 11" id="KW-1133">Transmembrane helix</keyword>
<dbReference type="InterPro" id="IPR001734">
    <property type="entry name" value="Na/solute_symporter"/>
</dbReference>
<keyword evidence="10" id="KW-0739">Sodium transport</keyword>
<evidence type="ECO:0000256" key="1">
    <source>
        <dbReference type="ARBA" id="ARBA00004651"/>
    </source>
</evidence>
<keyword evidence="7" id="KW-0915">Sodium</keyword>
<evidence type="ECO:0000256" key="12">
    <source>
        <dbReference type="SAM" id="SignalP"/>
    </source>
</evidence>
<dbReference type="PROSITE" id="PS50283">
    <property type="entry name" value="NA_SOLUT_SYMP_3"/>
    <property type="match status" value="1"/>
</dbReference>
<comment type="subcellular location">
    <subcellularLocation>
        <location evidence="1">Cell membrane</location>
        <topology evidence="1">Multi-pass membrane protein</topology>
    </subcellularLocation>
</comment>
<evidence type="ECO:0000256" key="4">
    <source>
        <dbReference type="ARBA" id="ARBA00022475"/>
    </source>
</evidence>
<keyword evidence="4" id="KW-1003">Cell membrane</keyword>
<dbReference type="Pfam" id="PF24996">
    <property type="entry name" value="NANM"/>
    <property type="match status" value="2"/>
</dbReference>
<dbReference type="Gene3D" id="1.20.1730.10">
    <property type="entry name" value="Sodium/glucose cotransporter"/>
    <property type="match status" value="1"/>
</dbReference>
<evidence type="ECO:0000313" key="13">
    <source>
        <dbReference type="EMBL" id="MDN5216883.1"/>
    </source>
</evidence>
<proteinExistence type="inferred from homology"/>
<feature type="transmembrane region" description="Helical" evidence="11">
    <location>
        <begin position="551"/>
        <end position="569"/>
    </location>
</feature>
<dbReference type="PANTHER" id="PTHR42985:SF40">
    <property type="entry name" value="LD47995P-RELATED"/>
    <property type="match status" value="1"/>
</dbReference>
<evidence type="ECO:0000256" key="3">
    <source>
        <dbReference type="ARBA" id="ARBA00022448"/>
    </source>
</evidence>
<reference evidence="13" key="1">
    <citation type="submission" date="2023-06" db="EMBL/GenBank/DDBJ databases">
        <title>Genomic of Agaribacillus aureum.</title>
        <authorList>
            <person name="Wang G."/>
        </authorList>
    </citation>
    <scope>NUCLEOTIDE SEQUENCE</scope>
    <source>
        <strain evidence="13">BMA12</strain>
    </source>
</reference>
<dbReference type="Gene3D" id="2.120.10.80">
    <property type="entry name" value="Kelch-type beta propeller"/>
    <property type="match status" value="1"/>
</dbReference>
<feature type="transmembrane region" description="Helical" evidence="11">
    <location>
        <begin position="632"/>
        <end position="650"/>
    </location>
</feature>
<feature type="transmembrane region" description="Helical" evidence="11">
    <location>
        <begin position="477"/>
        <end position="499"/>
    </location>
</feature>
<evidence type="ECO:0000313" key="14">
    <source>
        <dbReference type="Proteomes" id="UP001172083"/>
    </source>
</evidence>
<evidence type="ECO:0000256" key="9">
    <source>
        <dbReference type="ARBA" id="ARBA00023136"/>
    </source>
</evidence>
<evidence type="ECO:0000256" key="10">
    <source>
        <dbReference type="ARBA" id="ARBA00023201"/>
    </source>
</evidence>
<feature type="transmembrane region" description="Helical" evidence="11">
    <location>
        <begin position="406"/>
        <end position="427"/>
    </location>
</feature>
<feature type="transmembrane region" description="Helical" evidence="11">
    <location>
        <begin position="443"/>
        <end position="465"/>
    </location>
</feature>
<evidence type="ECO:0000256" key="8">
    <source>
        <dbReference type="ARBA" id="ARBA00023065"/>
    </source>
</evidence>
<accession>A0ABT8LGG1</accession>
<keyword evidence="9 11" id="KW-0472">Membrane</keyword>
<feature type="transmembrane region" description="Helical" evidence="11">
    <location>
        <begin position="716"/>
        <end position="738"/>
    </location>
</feature>
<feature type="transmembrane region" description="Helical" evidence="11">
    <location>
        <begin position="804"/>
        <end position="825"/>
    </location>
</feature>
<dbReference type="RefSeq" id="WP_346762220.1">
    <property type="nucleotide sequence ID" value="NZ_JAUJEB010000011.1"/>
</dbReference>
<feature type="transmembrane region" description="Helical" evidence="11">
    <location>
        <begin position="855"/>
        <end position="877"/>
    </location>
</feature>
<dbReference type="NCBIfam" id="TIGR00813">
    <property type="entry name" value="sss"/>
    <property type="match status" value="1"/>
</dbReference>
<dbReference type="PANTHER" id="PTHR42985">
    <property type="entry name" value="SODIUM-COUPLED MONOCARBOXYLATE TRANSPORTER"/>
    <property type="match status" value="1"/>
</dbReference>
<dbReference type="EMBL" id="JAUJEB010000011">
    <property type="protein sequence ID" value="MDN5216883.1"/>
    <property type="molecule type" value="Genomic_DNA"/>
</dbReference>
<keyword evidence="14" id="KW-1185">Reference proteome</keyword>
<feature type="chain" id="PRO_5046470097" evidence="12">
    <location>
        <begin position="23"/>
        <end position="891"/>
    </location>
</feature>
<evidence type="ECO:0000256" key="7">
    <source>
        <dbReference type="ARBA" id="ARBA00023053"/>
    </source>
</evidence>
<dbReference type="InterPro" id="IPR056734">
    <property type="entry name" value="NANM"/>
</dbReference>
<feature type="signal peptide" evidence="12">
    <location>
        <begin position="1"/>
        <end position="22"/>
    </location>
</feature>
<organism evidence="13 14">
    <name type="scientific">Agaribacillus aureus</name>
    <dbReference type="NCBI Taxonomy" id="3051825"/>
    <lineage>
        <taxon>Bacteria</taxon>
        <taxon>Pseudomonadati</taxon>
        <taxon>Bacteroidota</taxon>
        <taxon>Cytophagia</taxon>
        <taxon>Cytophagales</taxon>
        <taxon>Splendidivirgaceae</taxon>
        <taxon>Agaribacillus</taxon>
    </lineage>
</organism>
<feature type="transmembrane region" description="Helical" evidence="11">
    <location>
        <begin position="832"/>
        <end position="849"/>
    </location>
</feature>
<feature type="transmembrane region" description="Helical" evidence="11">
    <location>
        <begin position="770"/>
        <end position="792"/>
    </location>
</feature>
<keyword evidence="12" id="KW-0732">Signal</keyword>
<keyword evidence="8" id="KW-0406">Ion transport</keyword>
<name>A0ABT8LGG1_9BACT</name>
<dbReference type="InterPro" id="IPR015915">
    <property type="entry name" value="Kelch-typ_b-propeller"/>
</dbReference>
<dbReference type="InterPro" id="IPR038377">
    <property type="entry name" value="Na/Glc_symporter_sf"/>
</dbReference>
<gene>
    <name evidence="13" type="ORF">QQ020_32735</name>
</gene>
<feature type="transmembrane region" description="Helical" evidence="11">
    <location>
        <begin position="671"/>
        <end position="696"/>
    </location>
</feature>
<keyword evidence="5 11" id="KW-0812">Transmembrane</keyword>